<reference evidence="4 5" key="1">
    <citation type="submission" date="2016-03" db="EMBL/GenBank/DDBJ databases">
        <title>Niastella vici sp. nov., isolated from farmland soil.</title>
        <authorList>
            <person name="Chen L."/>
            <person name="Wang D."/>
            <person name="Yang S."/>
            <person name="Wang G."/>
        </authorList>
    </citation>
    <scope>NUCLEOTIDE SEQUENCE [LARGE SCALE GENOMIC DNA]</scope>
    <source>
        <strain evidence="4 5">DJ57</strain>
    </source>
</reference>
<feature type="domain" description="TPM" evidence="3">
    <location>
        <begin position="34"/>
        <end position="157"/>
    </location>
</feature>
<dbReference type="Gene3D" id="3.10.310.50">
    <property type="match status" value="1"/>
</dbReference>
<dbReference type="EMBL" id="LVYD01000042">
    <property type="protein sequence ID" value="OQP64211.1"/>
    <property type="molecule type" value="Genomic_DNA"/>
</dbReference>
<feature type="transmembrane region" description="Helical" evidence="1">
    <location>
        <begin position="178"/>
        <end position="196"/>
    </location>
</feature>
<evidence type="ECO:0000256" key="2">
    <source>
        <dbReference type="SAM" id="SignalP"/>
    </source>
</evidence>
<dbReference type="STRING" id="1703345.A3860_19730"/>
<feature type="chain" id="PRO_5012190164" evidence="2">
    <location>
        <begin position="22"/>
        <end position="261"/>
    </location>
</feature>
<comment type="caution">
    <text evidence="4">The sequence shown here is derived from an EMBL/GenBank/DDBJ whole genome shotgun (WGS) entry which is preliminary data.</text>
</comment>
<accession>A0A1V9G0R9</accession>
<evidence type="ECO:0000313" key="5">
    <source>
        <dbReference type="Proteomes" id="UP000192796"/>
    </source>
</evidence>
<dbReference type="OrthoDB" id="9810918at2"/>
<proteinExistence type="predicted"/>
<dbReference type="Pfam" id="PF04536">
    <property type="entry name" value="TPM_phosphatase"/>
    <property type="match status" value="1"/>
</dbReference>
<evidence type="ECO:0000259" key="3">
    <source>
        <dbReference type="Pfam" id="PF04536"/>
    </source>
</evidence>
<dbReference type="PANTHER" id="PTHR30373:SF2">
    <property type="entry name" value="UPF0603 PROTEIN YGCG"/>
    <property type="match status" value="1"/>
</dbReference>
<gene>
    <name evidence="4" type="ORF">A3860_19730</name>
</gene>
<keyword evidence="1" id="KW-1133">Transmembrane helix</keyword>
<protein>
    <submittedName>
        <fullName evidence="4">Methanol dehydrogenase</fullName>
    </submittedName>
</protein>
<organism evidence="4 5">
    <name type="scientific">Niastella vici</name>
    <dbReference type="NCBI Taxonomy" id="1703345"/>
    <lineage>
        <taxon>Bacteria</taxon>
        <taxon>Pseudomonadati</taxon>
        <taxon>Bacteroidota</taxon>
        <taxon>Chitinophagia</taxon>
        <taxon>Chitinophagales</taxon>
        <taxon>Chitinophagaceae</taxon>
        <taxon>Niastella</taxon>
    </lineage>
</organism>
<dbReference type="RefSeq" id="WP_081146826.1">
    <property type="nucleotide sequence ID" value="NZ_LVYD01000042.1"/>
</dbReference>
<keyword evidence="2" id="KW-0732">Signal</keyword>
<keyword evidence="1" id="KW-0812">Transmembrane</keyword>
<evidence type="ECO:0000313" key="4">
    <source>
        <dbReference type="EMBL" id="OQP64211.1"/>
    </source>
</evidence>
<keyword evidence="5" id="KW-1185">Reference proteome</keyword>
<evidence type="ECO:0000256" key="1">
    <source>
        <dbReference type="SAM" id="Phobius"/>
    </source>
</evidence>
<name>A0A1V9G0R9_9BACT</name>
<dbReference type="InterPro" id="IPR007621">
    <property type="entry name" value="TPM_dom"/>
</dbReference>
<dbReference type="Proteomes" id="UP000192796">
    <property type="component" value="Unassembled WGS sequence"/>
</dbReference>
<feature type="signal peptide" evidence="2">
    <location>
        <begin position="1"/>
        <end position="21"/>
    </location>
</feature>
<dbReference type="PANTHER" id="PTHR30373">
    <property type="entry name" value="UPF0603 PROTEIN YGCG"/>
    <property type="match status" value="1"/>
</dbReference>
<sequence length="261" mass="27350">MSKLKALLVPIFLFVSFLASAQNIPQRPNPPKLVNDFAGVLSPEEEQRLEQELVAYDDSTSNQVAIVLLKTLDDYPIEEYAVKLFRSWGIGNKKTNNGVLILAAIEDHKIRIEVGYGLEGAIPDITANHIIQNDIAPNFRSGDYYEGLSKAAASIIKAAAGEYKAPADYRKRKGSGSAIPFGFIIFVIVMIIIFGGRNRGGGGGFMSRRGSGWLGPFILGNMMGRSGGGGWGGGGWSGGGGGGFGGFGGGSSGGGGASGSW</sequence>
<keyword evidence="1" id="KW-0472">Membrane</keyword>
<dbReference type="AlphaFoldDB" id="A0A1V9G0R9"/>